<organism evidence="7 8">
    <name type="scientific">Larsenimonas suaedae</name>
    <dbReference type="NCBI Taxonomy" id="1851019"/>
    <lineage>
        <taxon>Bacteria</taxon>
        <taxon>Pseudomonadati</taxon>
        <taxon>Pseudomonadota</taxon>
        <taxon>Gammaproteobacteria</taxon>
        <taxon>Oceanospirillales</taxon>
        <taxon>Halomonadaceae</taxon>
        <taxon>Larsenimonas</taxon>
    </lineage>
</organism>
<dbReference type="SUPFAM" id="SSF52283">
    <property type="entry name" value="Formate/glycerate dehydrogenase catalytic domain-like"/>
    <property type="match status" value="1"/>
</dbReference>
<dbReference type="EMBL" id="JARWAO010000006">
    <property type="protein sequence ID" value="MDR5896628.1"/>
    <property type="molecule type" value="Genomic_DNA"/>
</dbReference>
<dbReference type="InterPro" id="IPR050418">
    <property type="entry name" value="D-iso_2-hydroxyacid_DH_PdxB"/>
</dbReference>
<name>A0ABU1GX94_9GAMM</name>
<keyword evidence="8" id="KW-1185">Reference proteome</keyword>
<dbReference type="Pfam" id="PF02826">
    <property type="entry name" value="2-Hacid_dh_C"/>
    <property type="match status" value="1"/>
</dbReference>
<dbReference type="PANTHER" id="PTHR43761:SF1">
    <property type="entry name" value="D-ISOMER SPECIFIC 2-HYDROXYACID DEHYDROGENASE CATALYTIC DOMAIN-CONTAINING PROTEIN-RELATED"/>
    <property type="match status" value="1"/>
</dbReference>
<keyword evidence="3" id="KW-0520">NAD</keyword>
<evidence type="ECO:0000256" key="3">
    <source>
        <dbReference type="ARBA" id="ARBA00023027"/>
    </source>
</evidence>
<dbReference type="RefSeq" id="WP_251590049.1">
    <property type="nucleotide sequence ID" value="NZ_JAMLJI010000001.1"/>
</dbReference>
<evidence type="ECO:0000259" key="6">
    <source>
        <dbReference type="Pfam" id="PF02826"/>
    </source>
</evidence>
<dbReference type="InterPro" id="IPR029753">
    <property type="entry name" value="D-isomer_DH_CS"/>
</dbReference>
<protein>
    <submittedName>
        <fullName evidence="7">D-2-hydroxyacid dehydrogenase</fullName>
    </submittedName>
</protein>
<evidence type="ECO:0000256" key="4">
    <source>
        <dbReference type="RuleBase" id="RU003719"/>
    </source>
</evidence>
<evidence type="ECO:0000313" key="7">
    <source>
        <dbReference type="EMBL" id="MDR5896628.1"/>
    </source>
</evidence>
<evidence type="ECO:0000256" key="2">
    <source>
        <dbReference type="ARBA" id="ARBA00023002"/>
    </source>
</evidence>
<evidence type="ECO:0000256" key="1">
    <source>
        <dbReference type="ARBA" id="ARBA00005854"/>
    </source>
</evidence>
<feature type="domain" description="D-isomer specific 2-hydroxyacid dehydrogenase NAD-binding" evidence="6">
    <location>
        <begin position="107"/>
        <end position="288"/>
    </location>
</feature>
<dbReference type="CDD" id="cd12162">
    <property type="entry name" value="2-Hacid_dh_4"/>
    <property type="match status" value="1"/>
</dbReference>
<proteinExistence type="inferred from homology"/>
<dbReference type="PANTHER" id="PTHR43761">
    <property type="entry name" value="D-ISOMER SPECIFIC 2-HYDROXYACID DEHYDROGENASE FAMILY PROTEIN (AFU_ORTHOLOGUE AFUA_1G13630)"/>
    <property type="match status" value="1"/>
</dbReference>
<keyword evidence="2 4" id="KW-0560">Oxidoreductase</keyword>
<comment type="caution">
    <text evidence="7">The sequence shown here is derived from an EMBL/GenBank/DDBJ whole genome shotgun (WGS) entry which is preliminary data.</text>
</comment>
<reference evidence="7 8" key="1">
    <citation type="submission" date="2023-04" db="EMBL/GenBank/DDBJ databases">
        <title>A long-awaited taxogenomic arrangement of the family Halomonadaceae.</title>
        <authorList>
            <person name="De La Haba R."/>
            <person name="Chuvochina M."/>
            <person name="Wittouck S."/>
            <person name="Arahal D.R."/>
            <person name="Sanchez-Porro C."/>
            <person name="Hugenholtz P."/>
            <person name="Ventosa A."/>
        </authorList>
    </citation>
    <scope>NUCLEOTIDE SEQUENCE [LARGE SCALE GENOMIC DNA]</scope>
    <source>
        <strain evidence="7 8">DSM 22428</strain>
    </source>
</reference>
<sequence>MNAVLLDTDSLGSGLDFSELERVLPGIVCYGMTEKNDVMERVEHADVVLTNKVVIDAETMASAKHLKLICVLATGTNNVDLETARARGIEVRNVTNYGTASVAQHTLMMMLALATKLPSYQQDVRQGAWEESPFFCLLGHPVTQLAGKTLVIVGSGTLGKHVARLAEAFEMNVHFSARPGSTDDVRPSLMTLLPSADVVSLHCPLTTETEHLIDDAALKAMKPEAFLVNCARGGVIDEKAALSALREKRIAGLAIDVLPEEPPRKGHDVLQALRDEPALNLIVTPHSAWASHEARQTIIELTAKNVIEVFEER</sequence>
<evidence type="ECO:0000259" key="5">
    <source>
        <dbReference type="Pfam" id="PF00389"/>
    </source>
</evidence>
<evidence type="ECO:0000313" key="8">
    <source>
        <dbReference type="Proteomes" id="UP001269375"/>
    </source>
</evidence>
<accession>A0ABU1GX94</accession>
<dbReference type="InterPro" id="IPR036291">
    <property type="entry name" value="NAD(P)-bd_dom_sf"/>
</dbReference>
<dbReference type="Proteomes" id="UP001269375">
    <property type="component" value="Unassembled WGS sequence"/>
</dbReference>
<dbReference type="InterPro" id="IPR006139">
    <property type="entry name" value="D-isomer_2_OHA_DH_cat_dom"/>
</dbReference>
<dbReference type="Gene3D" id="3.40.50.720">
    <property type="entry name" value="NAD(P)-binding Rossmann-like Domain"/>
    <property type="match status" value="2"/>
</dbReference>
<comment type="similarity">
    <text evidence="1 4">Belongs to the D-isomer specific 2-hydroxyacid dehydrogenase family.</text>
</comment>
<dbReference type="InterPro" id="IPR006140">
    <property type="entry name" value="D-isomer_DH_NAD-bd"/>
</dbReference>
<gene>
    <name evidence="7" type="ORF">QC825_11130</name>
</gene>
<dbReference type="PROSITE" id="PS00670">
    <property type="entry name" value="D_2_HYDROXYACID_DH_2"/>
    <property type="match status" value="1"/>
</dbReference>
<dbReference type="SUPFAM" id="SSF51735">
    <property type="entry name" value="NAD(P)-binding Rossmann-fold domains"/>
    <property type="match status" value="1"/>
</dbReference>
<dbReference type="Pfam" id="PF00389">
    <property type="entry name" value="2-Hacid_dh"/>
    <property type="match status" value="1"/>
</dbReference>
<feature type="domain" description="D-isomer specific 2-hydroxyacid dehydrogenase catalytic" evidence="5">
    <location>
        <begin position="32"/>
        <end position="312"/>
    </location>
</feature>